<sequence>MLMEQLLAGFSRWDPVFCYGIAAVTGVASRPITVNLPGLWIPLMTWRSTVSFMRGNGVAVNLIGLLGFQEASPVMLMILPGVMDGFVARRWGKGLRSQSFVFSLPGSIIF</sequence>
<name>A0AAD3SJC5_NEPGR</name>
<keyword evidence="2" id="KW-1185">Reference proteome</keyword>
<organism evidence="1 2">
    <name type="scientific">Nepenthes gracilis</name>
    <name type="common">Slender pitcher plant</name>
    <dbReference type="NCBI Taxonomy" id="150966"/>
    <lineage>
        <taxon>Eukaryota</taxon>
        <taxon>Viridiplantae</taxon>
        <taxon>Streptophyta</taxon>
        <taxon>Embryophyta</taxon>
        <taxon>Tracheophyta</taxon>
        <taxon>Spermatophyta</taxon>
        <taxon>Magnoliopsida</taxon>
        <taxon>eudicotyledons</taxon>
        <taxon>Gunneridae</taxon>
        <taxon>Pentapetalae</taxon>
        <taxon>Caryophyllales</taxon>
        <taxon>Nepenthaceae</taxon>
        <taxon>Nepenthes</taxon>
    </lineage>
</organism>
<comment type="caution">
    <text evidence="1">The sequence shown here is derived from an EMBL/GenBank/DDBJ whole genome shotgun (WGS) entry which is preliminary data.</text>
</comment>
<gene>
    <name evidence="1" type="ORF">Nepgr_013545</name>
</gene>
<dbReference type="EMBL" id="BSYO01000011">
    <property type="protein sequence ID" value="GMH11704.1"/>
    <property type="molecule type" value="Genomic_DNA"/>
</dbReference>
<dbReference type="AlphaFoldDB" id="A0AAD3SJC5"/>
<reference evidence="1" key="1">
    <citation type="submission" date="2023-05" db="EMBL/GenBank/DDBJ databases">
        <title>Nepenthes gracilis genome sequencing.</title>
        <authorList>
            <person name="Fukushima K."/>
        </authorList>
    </citation>
    <scope>NUCLEOTIDE SEQUENCE</scope>
    <source>
        <strain evidence="1">SING2019-196</strain>
    </source>
</reference>
<proteinExistence type="predicted"/>
<evidence type="ECO:0000313" key="1">
    <source>
        <dbReference type="EMBL" id="GMH11704.1"/>
    </source>
</evidence>
<accession>A0AAD3SJC5</accession>
<protein>
    <submittedName>
        <fullName evidence="1">Uncharacterized protein</fullName>
    </submittedName>
</protein>
<evidence type="ECO:0000313" key="2">
    <source>
        <dbReference type="Proteomes" id="UP001279734"/>
    </source>
</evidence>
<dbReference type="Proteomes" id="UP001279734">
    <property type="component" value="Unassembled WGS sequence"/>
</dbReference>